<protein>
    <submittedName>
        <fullName evidence="1">Uncharacterized protein</fullName>
    </submittedName>
</protein>
<proteinExistence type="predicted"/>
<evidence type="ECO:0000313" key="1">
    <source>
        <dbReference type="EMBL" id="MBX18064.1"/>
    </source>
</evidence>
<accession>A0A2P2LJB7</accession>
<sequence length="49" mass="6012">MYSKVLKELYFSTPAPISFEEFKVGKPQIAIRIFFHHFNYWKVQTRQFI</sequence>
<organism evidence="1">
    <name type="scientific">Rhizophora mucronata</name>
    <name type="common">Asiatic mangrove</name>
    <dbReference type="NCBI Taxonomy" id="61149"/>
    <lineage>
        <taxon>Eukaryota</taxon>
        <taxon>Viridiplantae</taxon>
        <taxon>Streptophyta</taxon>
        <taxon>Embryophyta</taxon>
        <taxon>Tracheophyta</taxon>
        <taxon>Spermatophyta</taxon>
        <taxon>Magnoliopsida</taxon>
        <taxon>eudicotyledons</taxon>
        <taxon>Gunneridae</taxon>
        <taxon>Pentapetalae</taxon>
        <taxon>rosids</taxon>
        <taxon>fabids</taxon>
        <taxon>Malpighiales</taxon>
        <taxon>Rhizophoraceae</taxon>
        <taxon>Rhizophora</taxon>
    </lineage>
</organism>
<reference evidence="1" key="1">
    <citation type="submission" date="2018-02" db="EMBL/GenBank/DDBJ databases">
        <title>Rhizophora mucronata_Transcriptome.</title>
        <authorList>
            <person name="Meera S.P."/>
            <person name="Sreeshan A."/>
            <person name="Augustine A."/>
        </authorList>
    </citation>
    <scope>NUCLEOTIDE SEQUENCE</scope>
    <source>
        <tissue evidence="1">Leaf</tissue>
    </source>
</reference>
<dbReference type="AlphaFoldDB" id="A0A2P2LJB7"/>
<dbReference type="EMBL" id="GGEC01037580">
    <property type="protein sequence ID" value="MBX18064.1"/>
    <property type="molecule type" value="Transcribed_RNA"/>
</dbReference>
<name>A0A2P2LJB7_RHIMU</name>